<gene>
    <name evidence="1" type="ORF">HPB47_019952</name>
</gene>
<sequence length="326" mass="36235">MATEGTTMKVDHQAPETVETLTREIEQLKARLEEERKKLNDVAHAAQTSAAKKSKGPRVLWGIQETWALIAIWEDRLDDLRRAKRNARVYADISARLRLQGYDRDVEQVHHKIENLASTYRKHQRNSTTTGSGGINWPFYWELHRFLGSLPLNNTSLVVESSCPDQASPAMLEQVSKTRGEAPAEHDALSEFTADAQAADGGAQDDGAVASTSTAAGSDSQQSSTSGDSTTGPRRDSAGSGGNTESSDSRSEVQPRRKKRKRPPTLNAALIRAVIDEQVQLRLSFEASRQREYELRERELALQREAVRSQQELATAMMAFLHKISR</sequence>
<evidence type="ECO:0000313" key="1">
    <source>
        <dbReference type="EMBL" id="KAG0433418.1"/>
    </source>
</evidence>
<protein>
    <submittedName>
        <fullName evidence="1">Uncharacterized protein</fullName>
    </submittedName>
</protein>
<organism evidence="1 2">
    <name type="scientific">Ixodes persulcatus</name>
    <name type="common">Taiga tick</name>
    <dbReference type="NCBI Taxonomy" id="34615"/>
    <lineage>
        <taxon>Eukaryota</taxon>
        <taxon>Metazoa</taxon>
        <taxon>Ecdysozoa</taxon>
        <taxon>Arthropoda</taxon>
        <taxon>Chelicerata</taxon>
        <taxon>Arachnida</taxon>
        <taxon>Acari</taxon>
        <taxon>Parasitiformes</taxon>
        <taxon>Ixodida</taxon>
        <taxon>Ixodoidea</taxon>
        <taxon>Ixodidae</taxon>
        <taxon>Ixodinae</taxon>
        <taxon>Ixodes</taxon>
    </lineage>
</organism>
<keyword evidence="2" id="KW-1185">Reference proteome</keyword>
<dbReference type="Proteomes" id="UP000805193">
    <property type="component" value="Unassembled WGS sequence"/>
</dbReference>
<name>A0AC60QJC0_IXOPE</name>
<accession>A0AC60QJC0</accession>
<proteinExistence type="predicted"/>
<dbReference type="EMBL" id="JABSTQ010009062">
    <property type="protein sequence ID" value="KAG0433418.1"/>
    <property type="molecule type" value="Genomic_DNA"/>
</dbReference>
<evidence type="ECO:0000313" key="2">
    <source>
        <dbReference type="Proteomes" id="UP000805193"/>
    </source>
</evidence>
<comment type="caution">
    <text evidence="1">The sequence shown here is derived from an EMBL/GenBank/DDBJ whole genome shotgun (WGS) entry which is preliminary data.</text>
</comment>
<reference evidence="1 2" key="1">
    <citation type="journal article" date="2020" name="Cell">
        <title>Large-Scale Comparative Analyses of Tick Genomes Elucidate Their Genetic Diversity and Vector Capacities.</title>
        <authorList>
            <consortium name="Tick Genome and Microbiome Consortium (TIGMIC)"/>
            <person name="Jia N."/>
            <person name="Wang J."/>
            <person name="Shi W."/>
            <person name="Du L."/>
            <person name="Sun Y."/>
            <person name="Zhan W."/>
            <person name="Jiang J.F."/>
            <person name="Wang Q."/>
            <person name="Zhang B."/>
            <person name="Ji P."/>
            <person name="Bell-Sakyi L."/>
            <person name="Cui X.M."/>
            <person name="Yuan T.T."/>
            <person name="Jiang B.G."/>
            <person name="Yang W.F."/>
            <person name="Lam T.T."/>
            <person name="Chang Q.C."/>
            <person name="Ding S.J."/>
            <person name="Wang X.J."/>
            <person name="Zhu J.G."/>
            <person name="Ruan X.D."/>
            <person name="Zhao L."/>
            <person name="Wei J.T."/>
            <person name="Ye R.Z."/>
            <person name="Que T.C."/>
            <person name="Du C.H."/>
            <person name="Zhou Y.H."/>
            <person name="Cheng J.X."/>
            <person name="Dai P.F."/>
            <person name="Guo W.B."/>
            <person name="Han X.H."/>
            <person name="Huang E.J."/>
            <person name="Li L.F."/>
            <person name="Wei W."/>
            <person name="Gao Y.C."/>
            <person name="Liu J.Z."/>
            <person name="Shao H.Z."/>
            <person name="Wang X."/>
            <person name="Wang C.C."/>
            <person name="Yang T.C."/>
            <person name="Huo Q.B."/>
            <person name="Li W."/>
            <person name="Chen H.Y."/>
            <person name="Chen S.E."/>
            <person name="Zhou L.G."/>
            <person name="Ni X.B."/>
            <person name="Tian J.H."/>
            <person name="Sheng Y."/>
            <person name="Liu T."/>
            <person name="Pan Y.S."/>
            <person name="Xia L.Y."/>
            <person name="Li J."/>
            <person name="Zhao F."/>
            <person name="Cao W.C."/>
        </authorList>
    </citation>
    <scope>NUCLEOTIDE SEQUENCE [LARGE SCALE GENOMIC DNA]</scope>
    <source>
        <strain evidence="1">Iper-2018</strain>
    </source>
</reference>